<feature type="compositionally biased region" description="Basic and acidic residues" evidence="1">
    <location>
        <begin position="188"/>
        <end position="197"/>
    </location>
</feature>
<evidence type="ECO:0000313" key="4">
    <source>
        <dbReference type="Proteomes" id="UP000732378"/>
    </source>
</evidence>
<sequence>MAQDRLEEYRDRRSSTSPEPAGSSGPAGAGHEPVFVVQRHDASSLHFDLRLEIEGVLVSWAVPKGPSVDPSDKRLARRTEDHPLDYAGFEGRIDEGYGAGTVVVWDTGTYENLTERDGEPQEAQDALDAGHLKVRLHGEKLSGAFALTHTRMGGDDAAWMLVKVDDEGADRRRRPTSTQNESVLSGRTNEDLARDPS</sequence>
<dbReference type="PANTHER" id="PTHR39465:SF1">
    <property type="entry name" value="DNA LIGASE D 3'-PHOSPHOESTERASE DOMAIN-CONTAINING PROTEIN"/>
    <property type="match status" value="1"/>
</dbReference>
<dbReference type="InterPro" id="IPR014144">
    <property type="entry name" value="LigD_PE_domain"/>
</dbReference>
<feature type="compositionally biased region" description="Basic and acidic residues" evidence="1">
    <location>
        <begin position="1"/>
        <end position="14"/>
    </location>
</feature>
<dbReference type="EMBL" id="JAFBBZ010000001">
    <property type="protein sequence ID" value="MBM7506358.1"/>
    <property type="molecule type" value="Genomic_DNA"/>
</dbReference>
<feature type="compositionally biased region" description="Low complexity" evidence="1">
    <location>
        <begin position="15"/>
        <end position="30"/>
    </location>
</feature>
<reference evidence="3 4" key="1">
    <citation type="submission" date="2021-01" db="EMBL/GenBank/DDBJ databases">
        <title>Sequencing the genomes of 1000 actinobacteria strains.</title>
        <authorList>
            <person name="Klenk H.-P."/>
        </authorList>
    </citation>
    <scope>NUCLEOTIDE SEQUENCE [LARGE SCALE GENOMIC DNA]</scope>
    <source>
        <strain evidence="3 4">DSM 18239</strain>
    </source>
</reference>
<evidence type="ECO:0000313" key="3">
    <source>
        <dbReference type="EMBL" id="MBM7506358.1"/>
    </source>
</evidence>
<evidence type="ECO:0000259" key="2">
    <source>
        <dbReference type="Pfam" id="PF13298"/>
    </source>
</evidence>
<dbReference type="NCBIfam" id="TIGR02777">
    <property type="entry name" value="LigD_PE_dom"/>
    <property type="match status" value="1"/>
</dbReference>
<dbReference type="Pfam" id="PF13298">
    <property type="entry name" value="LigD_N"/>
    <property type="match status" value="1"/>
</dbReference>
<feature type="compositionally biased region" description="Polar residues" evidence="1">
    <location>
        <begin position="176"/>
        <end position="187"/>
    </location>
</feature>
<proteinExistence type="predicted"/>
<name>A0ABS2M5A2_9ACTN</name>
<gene>
    <name evidence="3" type="ORF">JOE61_000172</name>
</gene>
<evidence type="ECO:0000256" key="1">
    <source>
        <dbReference type="SAM" id="MobiDB-lite"/>
    </source>
</evidence>
<organism evidence="3 4">
    <name type="scientific">Nocardioides salarius</name>
    <dbReference type="NCBI Taxonomy" id="374513"/>
    <lineage>
        <taxon>Bacteria</taxon>
        <taxon>Bacillati</taxon>
        <taxon>Actinomycetota</taxon>
        <taxon>Actinomycetes</taxon>
        <taxon>Propionibacteriales</taxon>
        <taxon>Nocardioidaceae</taxon>
        <taxon>Nocardioides</taxon>
    </lineage>
</organism>
<accession>A0ABS2M5A2</accession>
<protein>
    <submittedName>
        <fullName evidence="3">DNA ligase D-like protein (Predicted 3'-phosphoesterase)</fullName>
    </submittedName>
</protein>
<feature type="region of interest" description="Disordered" evidence="1">
    <location>
        <begin position="166"/>
        <end position="197"/>
    </location>
</feature>
<dbReference type="RefSeq" id="WP_193668727.1">
    <property type="nucleotide sequence ID" value="NZ_JACDTV010000006.1"/>
</dbReference>
<feature type="domain" description="DNA ligase D 3'-phosphoesterase" evidence="2">
    <location>
        <begin position="38"/>
        <end position="148"/>
    </location>
</feature>
<feature type="region of interest" description="Disordered" evidence="1">
    <location>
        <begin position="1"/>
        <end position="33"/>
    </location>
</feature>
<comment type="caution">
    <text evidence="3">The sequence shown here is derived from an EMBL/GenBank/DDBJ whole genome shotgun (WGS) entry which is preliminary data.</text>
</comment>
<dbReference type="Proteomes" id="UP000732378">
    <property type="component" value="Unassembled WGS sequence"/>
</dbReference>
<dbReference type="PANTHER" id="PTHR39465">
    <property type="entry name" value="DNA LIGASE D, 3'-PHOSPHOESTERASE DOMAIN"/>
    <property type="match status" value="1"/>
</dbReference>
<keyword evidence="4" id="KW-1185">Reference proteome</keyword>